<feature type="transmembrane region" description="Helical" evidence="1">
    <location>
        <begin position="27"/>
        <end position="47"/>
    </location>
</feature>
<keyword evidence="1" id="KW-1133">Transmembrane helix</keyword>
<feature type="transmembrane region" description="Helical" evidence="1">
    <location>
        <begin position="144"/>
        <end position="162"/>
    </location>
</feature>
<dbReference type="InterPro" id="IPR025570">
    <property type="entry name" value="DUF4337"/>
</dbReference>
<dbReference type="Pfam" id="PF14235">
    <property type="entry name" value="DUF4337"/>
    <property type="match status" value="1"/>
</dbReference>
<dbReference type="EMBL" id="MLJW01008909">
    <property type="protein sequence ID" value="OIQ63549.1"/>
    <property type="molecule type" value="Genomic_DNA"/>
</dbReference>
<evidence type="ECO:0008006" key="3">
    <source>
        <dbReference type="Google" id="ProtNLM"/>
    </source>
</evidence>
<gene>
    <name evidence="2" type="ORF">GALL_549100</name>
</gene>
<dbReference type="AlphaFoldDB" id="A0A1J5PJ05"/>
<organism evidence="2">
    <name type="scientific">mine drainage metagenome</name>
    <dbReference type="NCBI Taxonomy" id="410659"/>
    <lineage>
        <taxon>unclassified sequences</taxon>
        <taxon>metagenomes</taxon>
        <taxon>ecological metagenomes</taxon>
    </lineage>
</organism>
<feature type="transmembrane region" description="Helical" evidence="1">
    <location>
        <begin position="168"/>
        <end position="190"/>
    </location>
</feature>
<keyword evidence="1" id="KW-0472">Membrane</keyword>
<protein>
    <recommendedName>
        <fullName evidence="3">Transmembrane protein</fullName>
    </recommendedName>
</protein>
<reference evidence="2" key="1">
    <citation type="submission" date="2016-10" db="EMBL/GenBank/DDBJ databases">
        <title>Sequence of Gallionella enrichment culture.</title>
        <authorList>
            <person name="Poehlein A."/>
            <person name="Muehling M."/>
            <person name="Daniel R."/>
        </authorList>
    </citation>
    <scope>NUCLEOTIDE SEQUENCE</scope>
</reference>
<sequence length="191" mass="20727">MSESGLHVHTPHEEQIEEAAHHEGHGLSQWVAIFTALLAALGAIVSYQGSHLMNEVVLYKNEAVLKKAQATDQWNYYQAASTKQHMMELALVLTPPDKHAEFDKAIAKYKAQKQSIGAQAQALEAASQKADAESSRMNRPHTDMARALIFLQIAISLASITALTRRVWLFGLAGVSAAIGVGLWAFALGIA</sequence>
<name>A0A1J5PJ05_9ZZZZ</name>
<comment type="caution">
    <text evidence="2">The sequence shown here is derived from an EMBL/GenBank/DDBJ whole genome shotgun (WGS) entry which is preliminary data.</text>
</comment>
<keyword evidence="1" id="KW-0812">Transmembrane</keyword>
<evidence type="ECO:0000256" key="1">
    <source>
        <dbReference type="SAM" id="Phobius"/>
    </source>
</evidence>
<proteinExistence type="predicted"/>
<evidence type="ECO:0000313" key="2">
    <source>
        <dbReference type="EMBL" id="OIQ63549.1"/>
    </source>
</evidence>
<accession>A0A1J5PJ05</accession>